<dbReference type="AlphaFoldDB" id="A0A7Z7PMP4"/>
<evidence type="ECO:0000313" key="2">
    <source>
        <dbReference type="Proteomes" id="UP000250796"/>
    </source>
</evidence>
<gene>
    <name evidence="1" type="ORF">MESINF_0627</name>
</gene>
<dbReference type="KEGG" id="minf:MESINF_0627"/>
<sequence>MEVLIALLIIIISVVALLNFLTASLRVNDTSSKIAGDLLVSSGELETGDIEGVTATITVNGVSISGKLRESPYGSSKKLVEFVRSSGD</sequence>
<dbReference type="Proteomes" id="UP000250796">
    <property type="component" value="Chromosome MESINF"/>
</dbReference>
<evidence type="ECO:0000313" key="1">
    <source>
        <dbReference type="EMBL" id="SSC12076.1"/>
    </source>
</evidence>
<accession>A0A7Z7PMP4</accession>
<reference evidence="1 2" key="1">
    <citation type="submission" date="2017-01" db="EMBL/GenBank/DDBJ databases">
        <authorList>
            <person name="Erauso G."/>
        </authorList>
    </citation>
    <scope>NUCLEOTIDE SEQUENCE [LARGE SCALE GENOMIC DNA]</scope>
    <source>
        <strain evidence="1">MESINF1</strain>
    </source>
</reference>
<proteinExistence type="predicted"/>
<organism evidence="1 2">
    <name type="scientific">Mesotoga infera</name>
    <dbReference type="NCBI Taxonomy" id="1236046"/>
    <lineage>
        <taxon>Bacteria</taxon>
        <taxon>Thermotogati</taxon>
        <taxon>Thermotogota</taxon>
        <taxon>Thermotogae</taxon>
        <taxon>Kosmotogales</taxon>
        <taxon>Kosmotogaceae</taxon>
        <taxon>Mesotoga</taxon>
    </lineage>
</organism>
<protein>
    <submittedName>
        <fullName evidence="1">Uncharacterized protein</fullName>
    </submittedName>
</protein>
<name>A0A7Z7PMP4_9BACT</name>
<keyword evidence="2" id="KW-1185">Reference proteome</keyword>
<dbReference type="EMBL" id="LS974202">
    <property type="protein sequence ID" value="SSC12076.1"/>
    <property type="molecule type" value="Genomic_DNA"/>
</dbReference>